<dbReference type="PATRIC" id="fig|1365251.3.peg.3339"/>
<evidence type="ECO:0000313" key="2">
    <source>
        <dbReference type="EMBL" id="KZN49144.1"/>
    </source>
</evidence>
<keyword evidence="1" id="KW-1133">Transmembrane helix</keyword>
<keyword evidence="1" id="KW-0812">Transmembrane</keyword>
<accession>A0A167DP13</accession>
<evidence type="ECO:0000256" key="1">
    <source>
        <dbReference type="SAM" id="Phobius"/>
    </source>
</evidence>
<gene>
    <name evidence="2" type="ORF">N476_20105</name>
</gene>
<dbReference type="EMBL" id="AUXZ01000083">
    <property type="protein sequence ID" value="KZN49144.1"/>
    <property type="molecule type" value="Genomic_DNA"/>
</dbReference>
<feature type="transmembrane region" description="Helical" evidence="1">
    <location>
        <begin position="45"/>
        <end position="63"/>
    </location>
</feature>
<evidence type="ECO:0000313" key="3">
    <source>
        <dbReference type="Proteomes" id="UP000076503"/>
    </source>
</evidence>
<name>A0A167DP13_9GAMM</name>
<sequence>MGDEAKQLPLHVYKKKVFWGVTVMPFIGGLSIIFGIAGLLSGVNILGYLIVFGVIYSLNYTAYVNHKPVKLFPTFAELKLVPLGVRETIQYSDIEVVKIEHKHIEIAYKKKNEPKIASIPLELFENSCQKHMVGHFQGLSTKAKV</sequence>
<dbReference type="Proteomes" id="UP000076503">
    <property type="component" value="Unassembled WGS sequence"/>
</dbReference>
<keyword evidence="1" id="KW-0472">Membrane</keyword>
<proteinExistence type="predicted"/>
<protein>
    <submittedName>
        <fullName evidence="2">Uncharacterized protein</fullName>
    </submittedName>
</protein>
<dbReference type="RefSeq" id="WP_063362685.1">
    <property type="nucleotide sequence ID" value="NZ_AUXZ01000083.1"/>
</dbReference>
<comment type="caution">
    <text evidence="2">The sequence shown here is derived from an EMBL/GenBank/DDBJ whole genome shotgun (WGS) entry which is preliminary data.</text>
</comment>
<reference evidence="2 3" key="1">
    <citation type="submission" date="2013-07" db="EMBL/GenBank/DDBJ databases">
        <title>Comparative Genomic and Metabolomic Analysis of Twelve Strains of Pseudoalteromonas luteoviolacea.</title>
        <authorList>
            <person name="Vynne N.G."/>
            <person name="Mansson M."/>
            <person name="Gram L."/>
        </authorList>
    </citation>
    <scope>NUCLEOTIDE SEQUENCE [LARGE SCALE GENOMIC DNA]</scope>
    <source>
        <strain evidence="2 3">H33</strain>
    </source>
</reference>
<organism evidence="2 3">
    <name type="scientific">Pseudoalteromonas luteoviolacea H33</name>
    <dbReference type="NCBI Taxonomy" id="1365251"/>
    <lineage>
        <taxon>Bacteria</taxon>
        <taxon>Pseudomonadati</taxon>
        <taxon>Pseudomonadota</taxon>
        <taxon>Gammaproteobacteria</taxon>
        <taxon>Alteromonadales</taxon>
        <taxon>Pseudoalteromonadaceae</taxon>
        <taxon>Pseudoalteromonas</taxon>
    </lineage>
</organism>
<dbReference type="AlphaFoldDB" id="A0A167DP13"/>
<feature type="transmembrane region" description="Helical" evidence="1">
    <location>
        <begin position="17"/>
        <end position="39"/>
    </location>
</feature>